<dbReference type="EMBL" id="KV907507">
    <property type="protein sequence ID" value="OOF92373.1"/>
    <property type="molecule type" value="Genomic_DNA"/>
</dbReference>
<evidence type="ECO:0000313" key="2">
    <source>
        <dbReference type="Proteomes" id="UP000188318"/>
    </source>
</evidence>
<accession>A0A1R3RD19</accession>
<protein>
    <submittedName>
        <fullName evidence="1">Uncharacterized protein</fullName>
    </submittedName>
</protein>
<proteinExistence type="predicted"/>
<keyword evidence="2" id="KW-1185">Reference proteome</keyword>
<name>A0A1R3RD19_ASPC5</name>
<dbReference type="VEuPathDB" id="FungiDB:ASPCADRAFT_210241"/>
<sequence>MGMKSKLTAELRFPFMHTHARTGFSVPYTVVGNLPGESAATYLGTCYLPTTSSYPLKRPIQVNLRWTQLQINSMSQGYDLPSKDPLPLSRPGRYPDSEVMGCARRPANTSRAGPTLVHGQITGREPVWPVSGLLEDRPMARIGSVGPLIQTLF</sequence>
<dbReference type="AlphaFoldDB" id="A0A1R3RD19"/>
<reference evidence="2" key="1">
    <citation type="journal article" date="2017" name="Genome Biol.">
        <title>Comparative genomics reveals high biological diversity and specific adaptations in the industrially and medically important fungal genus Aspergillus.</title>
        <authorList>
            <person name="de Vries R.P."/>
            <person name="Riley R."/>
            <person name="Wiebenga A."/>
            <person name="Aguilar-Osorio G."/>
            <person name="Amillis S."/>
            <person name="Uchima C.A."/>
            <person name="Anderluh G."/>
            <person name="Asadollahi M."/>
            <person name="Askin M."/>
            <person name="Barry K."/>
            <person name="Battaglia E."/>
            <person name="Bayram O."/>
            <person name="Benocci T."/>
            <person name="Braus-Stromeyer S.A."/>
            <person name="Caldana C."/>
            <person name="Canovas D."/>
            <person name="Cerqueira G.C."/>
            <person name="Chen F."/>
            <person name="Chen W."/>
            <person name="Choi C."/>
            <person name="Clum A."/>
            <person name="Dos Santos R.A."/>
            <person name="Damasio A.R."/>
            <person name="Diallinas G."/>
            <person name="Emri T."/>
            <person name="Fekete E."/>
            <person name="Flipphi M."/>
            <person name="Freyberg S."/>
            <person name="Gallo A."/>
            <person name="Gournas C."/>
            <person name="Habgood R."/>
            <person name="Hainaut M."/>
            <person name="Harispe M.L."/>
            <person name="Henrissat B."/>
            <person name="Hilden K.S."/>
            <person name="Hope R."/>
            <person name="Hossain A."/>
            <person name="Karabika E."/>
            <person name="Karaffa L."/>
            <person name="Karanyi Z."/>
            <person name="Krasevec N."/>
            <person name="Kuo A."/>
            <person name="Kusch H."/>
            <person name="LaButti K."/>
            <person name="Lagendijk E.L."/>
            <person name="Lapidus A."/>
            <person name="Levasseur A."/>
            <person name="Lindquist E."/>
            <person name="Lipzen A."/>
            <person name="Logrieco A.F."/>
            <person name="MacCabe A."/>
            <person name="Maekelae M.R."/>
            <person name="Malavazi I."/>
            <person name="Melin P."/>
            <person name="Meyer V."/>
            <person name="Mielnichuk N."/>
            <person name="Miskei M."/>
            <person name="Molnar A.P."/>
            <person name="Mule G."/>
            <person name="Ngan C.Y."/>
            <person name="Orejas M."/>
            <person name="Orosz E."/>
            <person name="Ouedraogo J.P."/>
            <person name="Overkamp K.M."/>
            <person name="Park H.-S."/>
            <person name="Perrone G."/>
            <person name="Piumi F."/>
            <person name="Punt P.J."/>
            <person name="Ram A.F."/>
            <person name="Ramon A."/>
            <person name="Rauscher S."/>
            <person name="Record E."/>
            <person name="Riano-Pachon D.M."/>
            <person name="Robert V."/>
            <person name="Roehrig J."/>
            <person name="Ruller R."/>
            <person name="Salamov A."/>
            <person name="Salih N.S."/>
            <person name="Samson R.A."/>
            <person name="Sandor E."/>
            <person name="Sanguinetti M."/>
            <person name="Schuetze T."/>
            <person name="Sepcic K."/>
            <person name="Shelest E."/>
            <person name="Sherlock G."/>
            <person name="Sophianopoulou V."/>
            <person name="Squina F.M."/>
            <person name="Sun H."/>
            <person name="Susca A."/>
            <person name="Todd R.B."/>
            <person name="Tsang A."/>
            <person name="Unkles S.E."/>
            <person name="van de Wiele N."/>
            <person name="van Rossen-Uffink D."/>
            <person name="Oliveira J.V."/>
            <person name="Vesth T.C."/>
            <person name="Visser J."/>
            <person name="Yu J.-H."/>
            <person name="Zhou M."/>
            <person name="Andersen M.R."/>
            <person name="Archer D.B."/>
            <person name="Baker S.E."/>
            <person name="Benoit I."/>
            <person name="Brakhage A.A."/>
            <person name="Braus G.H."/>
            <person name="Fischer R."/>
            <person name="Frisvad J.C."/>
            <person name="Goldman G.H."/>
            <person name="Houbraken J."/>
            <person name="Oakley B."/>
            <person name="Pocsi I."/>
            <person name="Scazzocchio C."/>
            <person name="Seiboth B."/>
            <person name="vanKuyk P.A."/>
            <person name="Wortman J."/>
            <person name="Dyer P.S."/>
            <person name="Grigoriev I.V."/>
        </authorList>
    </citation>
    <scope>NUCLEOTIDE SEQUENCE [LARGE SCALE GENOMIC DNA]</scope>
    <source>
        <strain evidence="2">ITEM 5010</strain>
    </source>
</reference>
<gene>
    <name evidence="1" type="ORF">ASPCADRAFT_210241</name>
</gene>
<evidence type="ECO:0000313" key="1">
    <source>
        <dbReference type="EMBL" id="OOF92373.1"/>
    </source>
</evidence>
<dbReference type="Proteomes" id="UP000188318">
    <property type="component" value="Unassembled WGS sequence"/>
</dbReference>
<organism evidence="1 2">
    <name type="scientific">Aspergillus carbonarius (strain ITEM 5010)</name>
    <dbReference type="NCBI Taxonomy" id="602072"/>
    <lineage>
        <taxon>Eukaryota</taxon>
        <taxon>Fungi</taxon>
        <taxon>Dikarya</taxon>
        <taxon>Ascomycota</taxon>
        <taxon>Pezizomycotina</taxon>
        <taxon>Eurotiomycetes</taxon>
        <taxon>Eurotiomycetidae</taxon>
        <taxon>Eurotiales</taxon>
        <taxon>Aspergillaceae</taxon>
        <taxon>Aspergillus</taxon>
        <taxon>Aspergillus subgen. Circumdati</taxon>
    </lineage>
</organism>